<dbReference type="PATRIC" id="fig|136160.3.peg.2127"/>
<dbReference type="RefSeq" id="WP_053431069.1">
    <property type="nucleotide sequence ID" value="NZ_CP040441.1"/>
</dbReference>
<keyword evidence="2" id="KW-0167">Capsid protein</keyword>
<dbReference type="GeneID" id="87597735"/>
<comment type="caution">
    <text evidence="2">The sequence shown here is derived from an EMBL/GenBank/DDBJ whole genome shotgun (WGS) entry which is preliminary data.</text>
</comment>
<dbReference type="GO" id="GO:0031160">
    <property type="term" value="C:spore wall"/>
    <property type="evidence" value="ECO:0007669"/>
    <property type="project" value="InterPro"/>
</dbReference>
<evidence type="ECO:0000259" key="1">
    <source>
        <dbReference type="Pfam" id="PF07552"/>
    </source>
</evidence>
<gene>
    <name evidence="2" type="ORF">AMD02_08900</name>
</gene>
<protein>
    <submittedName>
        <fullName evidence="2">Spore coat protein</fullName>
    </submittedName>
</protein>
<dbReference type="Pfam" id="PF07552">
    <property type="entry name" value="Coat_X"/>
    <property type="match status" value="2"/>
</dbReference>
<feature type="domain" description="Spore coat protein X/V" evidence="1">
    <location>
        <begin position="39"/>
        <end position="95"/>
    </location>
</feature>
<reference evidence="2" key="1">
    <citation type="submission" date="2015-08" db="EMBL/GenBank/DDBJ databases">
        <title>Complete DNA Sequence of Pseudomonas syringae pv. actinidiae, the Causal Agent of Kiwifruit Canker Disease.</title>
        <authorList>
            <person name="Rikkerink E.H.A."/>
            <person name="Fineran P.C."/>
        </authorList>
    </citation>
    <scope>NUCLEOTIDE SEQUENCE</scope>
    <source>
        <strain evidence="2">DSM 13666</strain>
    </source>
</reference>
<name>A0A0M0KK60_ALKHA</name>
<dbReference type="EMBL" id="LILD01000001">
    <property type="protein sequence ID" value="KOO38967.1"/>
    <property type="molecule type" value="Genomic_DNA"/>
</dbReference>
<organism evidence="2">
    <name type="scientific">Halalkalibacterium halodurans</name>
    <name type="common">Bacillus halodurans</name>
    <dbReference type="NCBI Taxonomy" id="86665"/>
    <lineage>
        <taxon>Bacteria</taxon>
        <taxon>Bacillati</taxon>
        <taxon>Bacillota</taxon>
        <taxon>Bacilli</taxon>
        <taxon>Bacillales</taxon>
        <taxon>Bacillaceae</taxon>
        <taxon>Halalkalibacterium (ex Joshi et al. 2022)</taxon>
    </lineage>
</organism>
<proteinExistence type="predicted"/>
<feature type="domain" description="Spore coat protein X/V" evidence="1">
    <location>
        <begin position="102"/>
        <end position="159"/>
    </location>
</feature>
<dbReference type="InterPro" id="IPR011428">
    <property type="entry name" value="Spore_coat_X/V"/>
</dbReference>
<keyword evidence="2" id="KW-0946">Virion</keyword>
<evidence type="ECO:0000313" key="2">
    <source>
        <dbReference type="EMBL" id="KOO38967.1"/>
    </source>
</evidence>
<sequence length="160" mass="17597">MGRRKHYDLRPVGQDTVANGWYALDPKAKHPLCDGPTNDFTQDATQQNKMFQLSDELIVIKDSCDVNVTTTDTKAAVNLQAALQAALVILISLAVGDSPQTETIAQELLQTSRTKQLSFQKVIVGNSRNVDVQTTDTQAVINIQILLQLLIVLAIRLDIL</sequence>
<dbReference type="AlphaFoldDB" id="A0A0M0KK60"/>
<accession>A0A0M0KK60</accession>
<dbReference type="GO" id="GO:0030435">
    <property type="term" value="P:sporulation resulting in formation of a cellular spore"/>
    <property type="evidence" value="ECO:0007669"/>
    <property type="project" value="InterPro"/>
</dbReference>